<dbReference type="EMBL" id="JBFXLT010000013">
    <property type="protein sequence ID" value="KAL2818698.1"/>
    <property type="molecule type" value="Genomic_DNA"/>
</dbReference>
<evidence type="ECO:0000259" key="2">
    <source>
        <dbReference type="Pfam" id="PF20516"/>
    </source>
</evidence>
<feature type="compositionally biased region" description="Polar residues" evidence="1">
    <location>
        <begin position="1"/>
        <end position="10"/>
    </location>
</feature>
<accession>A0ABR4HVI4</accession>
<sequence>MDTASQSTILTWLENIPGRKRKRVQQHISPPTSPETLTMDETPRKRKRRPNALYDPDTTPRSQVYSASEHPSTSTSEASSMEGTPPARRQPMSLQLSDSGVECMVLKLDAPPDAAKDLVDTLQDTGRGLHILPQTLESPIKEKIEDLGLDTRKWRYSFTPIGDKDNLPGRIPSFKEVGKILRKAQECQQNNHEEASWNNQVHLRLLDNIFEDFFSGQCDDFNTLSW</sequence>
<reference evidence="3 4" key="1">
    <citation type="submission" date="2024-07" db="EMBL/GenBank/DDBJ databases">
        <title>Section-level genome sequencing and comparative genomics of Aspergillus sections Usti and Cavernicolus.</title>
        <authorList>
            <consortium name="Lawrence Berkeley National Laboratory"/>
            <person name="Nybo J.L."/>
            <person name="Vesth T.C."/>
            <person name="Theobald S."/>
            <person name="Frisvad J.C."/>
            <person name="Larsen T.O."/>
            <person name="Kjaerboelling I."/>
            <person name="Rothschild-Mancinelli K."/>
            <person name="Lyhne E.K."/>
            <person name="Kogle M.E."/>
            <person name="Barry K."/>
            <person name="Clum A."/>
            <person name="Na H."/>
            <person name="Ledsgaard L."/>
            <person name="Lin J."/>
            <person name="Lipzen A."/>
            <person name="Kuo A."/>
            <person name="Riley R."/>
            <person name="Mondo S."/>
            <person name="Labutti K."/>
            <person name="Haridas S."/>
            <person name="Pangalinan J."/>
            <person name="Salamov A.A."/>
            <person name="Simmons B.A."/>
            <person name="Magnuson J.K."/>
            <person name="Chen J."/>
            <person name="Drula E."/>
            <person name="Henrissat B."/>
            <person name="Wiebenga A."/>
            <person name="Lubbers R.J."/>
            <person name="Gomes A.C."/>
            <person name="Makela M.R."/>
            <person name="Stajich J."/>
            <person name="Grigoriev I.V."/>
            <person name="Mortensen U.H."/>
            <person name="De Vries R.P."/>
            <person name="Baker S.E."/>
            <person name="Andersen M.R."/>
        </authorList>
    </citation>
    <scope>NUCLEOTIDE SEQUENCE [LARGE SCALE GENOMIC DNA]</scope>
    <source>
        <strain evidence="3 4">CBS 588.65</strain>
    </source>
</reference>
<keyword evidence="4" id="KW-1185">Reference proteome</keyword>
<feature type="compositionally biased region" description="Polar residues" evidence="1">
    <location>
        <begin position="59"/>
        <end position="82"/>
    </location>
</feature>
<dbReference type="InterPro" id="IPR046797">
    <property type="entry name" value="PDDEXK_12"/>
</dbReference>
<dbReference type="Proteomes" id="UP001610334">
    <property type="component" value="Unassembled WGS sequence"/>
</dbReference>
<protein>
    <recommendedName>
        <fullName evidence="2">PD-(D/E)XK nuclease-like domain-containing protein</fullName>
    </recommendedName>
</protein>
<feature type="compositionally biased region" description="Polar residues" evidence="1">
    <location>
        <begin position="26"/>
        <end position="36"/>
    </location>
</feature>
<gene>
    <name evidence="3" type="ORF">BJX63DRAFT_60516</name>
</gene>
<evidence type="ECO:0000313" key="3">
    <source>
        <dbReference type="EMBL" id="KAL2818698.1"/>
    </source>
</evidence>
<name>A0ABR4HVI4_9EURO</name>
<organism evidence="3 4">
    <name type="scientific">Aspergillus granulosus</name>
    <dbReference type="NCBI Taxonomy" id="176169"/>
    <lineage>
        <taxon>Eukaryota</taxon>
        <taxon>Fungi</taxon>
        <taxon>Dikarya</taxon>
        <taxon>Ascomycota</taxon>
        <taxon>Pezizomycotina</taxon>
        <taxon>Eurotiomycetes</taxon>
        <taxon>Eurotiomycetidae</taxon>
        <taxon>Eurotiales</taxon>
        <taxon>Aspergillaceae</taxon>
        <taxon>Aspergillus</taxon>
        <taxon>Aspergillus subgen. Nidulantes</taxon>
    </lineage>
</organism>
<evidence type="ECO:0000256" key="1">
    <source>
        <dbReference type="SAM" id="MobiDB-lite"/>
    </source>
</evidence>
<dbReference type="Pfam" id="PF20516">
    <property type="entry name" value="PDDEXK_12"/>
    <property type="match status" value="1"/>
</dbReference>
<evidence type="ECO:0000313" key="4">
    <source>
        <dbReference type="Proteomes" id="UP001610334"/>
    </source>
</evidence>
<feature type="region of interest" description="Disordered" evidence="1">
    <location>
        <begin position="1"/>
        <end position="92"/>
    </location>
</feature>
<comment type="caution">
    <text evidence="3">The sequence shown here is derived from an EMBL/GenBank/DDBJ whole genome shotgun (WGS) entry which is preliminary data.</text>
</comment>
<feature type="domain" description="PD-(D/E)XK nuclease-like" evidence="2">
    <location>
        <begin position="145"/>
        <end position="218"/>
    </location>
</feature>
<proteinExistence type="predicted"/>